<reference evidence="1 2" key="2">
    <citation type="submission" date="2015-01" db="EMBL/GenBank/DDBJ databases">
        <authorList>
            <consortium name="NBRP consortium"/>
            <person name="Sawabe T."/>
            <person name="Meirelles P."/>
            <person name="Feng G."/>
            <person name="Sayaka M."/>
            <person name="Hattori M."/>
            <person name="Ohkuma M."/>
        </authorList>
    </citation>
    <scope>NUCLEOTIDE SEQUENCE [LARGE SCALE GENOMIC DNA]</scope>
    <source>
        <strain evidence="2">JCM 19241</strain>
    </source>
</reference>
<dbReference type="EMBL" id="BBSC01000002">
    <property type="protein sequence ID" value="GAM73839.1"/>
    <property type="molecule type" value="Genomic_DNA"/>
</dbReference>
<protein>
    <submittedName>
        <fullName evidence="1">Uncharacterized protein</fullName>
    </submittedName>
</protein>
<dbReference type="STRING" id="1481914.JCM19241_5035"/>
<proteinExistence type="predicted"/>
<gene>
    <name evidence="1" type="ORF">JCM19241_5035</name>
</gene>
<dbReference type="Gene3D" id="3.90.1720.10">
    <property type="entry name" value="endopeptidase domain like (from Nostoc punctiforme)"/>
    <property type="match status" value="1"/>
</dbReference>
<evidence type="ECO:0000313" key="1">
    <source>
        <dbReference type="EMBL" id="GAM73839.1"/>
    </source>
</evidence>
<accession>A0A0B8QGU4</accession>
<evidence type="ECO:0000313" key="2">
    <source>
        <dbReference type="Proteomes" id="UP000031666"/>
    </source>
</evidence>
<comment type="caution">
    <text evidence="1">The sequence shown here is derived from an EMBL/GenBank/DDBJ whole genome shotgun (WGS) entry which is preliminary data.</text>
</comment>
<dbReference type="AlphaFoldDB" id="A0A0B8QGU4"/>
<name>A0A0B8QGU4_9VIBR</name>
<organism evidence="1 2">
    <name type="scientific">Vibrio ishigakensis</name>
    <dbReference type="NCBI Taxonomy" id="1481914"/>
    <lineage>
        <taxon>Bacteria</taxon>
        <taxon>Pseudomonadati</taxon>
        <taxon>Pseudomonadota</taxon>
        <taxon>Gammaproteobacteria</taxon>
        <taxon>Vibrionales</taxon>
        <taxon>Vibrionaceae</taxon>
        <taxon>Vibrio</taxon>
    </lineage>
</organism>
<reference evidence="1 2" key="1">
    <citation type="submission" date="2015-01" db="EMBL/GenBank/DDBJ databases">
        <title>Vibrio sp. C94 JCM 19241 whole genome shotgun sequence.</title>
        <authorList>
            <person name="Sawabe T."/>
            <person name="Meirelles P."/>
            <person name="Feng G."/>
            <person name="Sayaka M."/>
            <person name="Hattori M."/>
            <person name="Ohkuma M."/>
        </authorList>
    </citation>
    <scope>NUCLEOTIDE SEQUENCE [LARGE SCALE GENOMIC DNA]</scope>
    <source>
        <strain evidence="2">JCM 19241</strain>
    </source>
</reference>
<dbReference type="Proteomes" id="UP000031666">
    <property type="component" value="Unassembled WGS sequence"/>
</dbReference>
<sequence length="75" mass="8420">MFKSANGGVEFFPEAPMSFRDIETGELHDYWVRHYNDYFGMPVPTGEPGSNPGDMSKDPKIHIYDIVGDITGLQP</sequence>